<accession>A0A9W9V9X0</accession>
<organism evidence="1 2">
    <name type="scientific">Penicillium concentricum</name>
    <dbReference type="NCBI Taxonomy" id="293559"/>
    <lineage>
        <taxon>Eukaryota</taxon>
        <taxon>Fungi</taxon>
        <taxon>Dikarya</taxon>
        <taxon>Ascomycota</taxon>
        <taxon>Pezizomycotina</taxon>
        <taxon>Eurotiomycetes</taxon>
        <taxon>Eurotiomycetidae</taxon>
        <taxon>Eurotiales</taxon>
        <taxon>Aspergillaceae</taxon>
        <taxon>Penicillium</taxon>
    </lineage>
</organism>
<keyword evidence="2" id="KW-1185">Reference proteome</keyword>
<evidence type="ECO:0000313" key="2">
    <source>
        <dbReference type="Proteomes" id="UP001147752"/>
    </source>
</evidence>
<gene>
    <name evidence="1" type="ORF">N7517_006339</name>
</gene>
<protein>
    <submittedName>
        <fullName evidence="1">Uncharacterized protein</fullName>
    </submittedName>
</protein>
<dbReference type="GeneID" id="81463252"/>
<comment type="caution">
    <text evidence="1">The sequence shown here is derived from an EMBL/GenBank/DDBJ whole genome shotgun (WGS) entry which is preliminary data.</text>
</comment>
<dbReference type="EMBL" id="JAPZBT010000002">
    <property type="protein sequence ID" value="KAJ5374333.1"/>
    <property type="molecule type" value="Genomic_DNA"/>
</dbReference>
<sequence length="851" mass="94744">MLQSTCLRHENLRGIHEGASIFTAIRKKYHERQSTWDLEHSLSRGQTEIQSLYHQHYQELDQQYEEGDWIAREQMKDIIITLQGTLLRHLRLAEDHGATLDLVPLQIEVEEARVRTLVIMRDLYRRLLESVYVPRAFSMSTNLNGESLSDVDTGNATLLHGVDATLEQSLSPSGTESQDAIFHQSRPLFLAQSSDSSTAFSVATNITSLELEEDSIDAGIPTKNMDHLLNAACYFSVLDQLERQTAQTLGMKDSPYIELESLHGCIECLENYYAALGDLGSEGFCGTMISILIEDQDRNGVAKAFHVSLRQIRSLLQTMANEFDEEFLKRCTKRWMQKVLNVDVTALSDCNLVGIIRPLCEILSIGLVSFSGSHVSRFDINLWDQEMEKIPVSLDGYAFMPRKLACLDDFIGGPAWILGKASAPSGGMKISLTLQDLDELWGPVSLVGGTTDEAPVIQTERGFIVPLPREQQSSSFNSSLCGEIECHWVTEIPEYISDENADTAILIHDTSRILIGTCPDGDAGLVVNEKCKSSIYVSDGYDVQLVGGQYVTAGIMKKYKRIPKRTLKAMLITDCTKPDTRLVPLLNLRVGLEVSACTGNAQRVTLWDALRFSQTSTQPTDHPIYCAHKVGDKYCINSCWTRWQSIEEIDSLDYTPGRVQVLTGAEARRLIINAILALEHSGIDSDGNLQVSWPFSNSPASCPVLPSTPQESHNWFRVVKDTRDTSSFAVFSQRCLEFSEEETIRACSALSKEGHLRPFQTTLLTRILAPGQEGSVSGLLVGVRFLIGEAHLTVTKAVQDQLAIIATVSMNPLNPLRYRLREILPDARAIDFKEQIWPDITAGGSVPIFIH</sequence>
<reference evidence="1" key="2">
    <citation type="journal article" date="2023" name="IMA Fungus">
        <title>Comparative genomic study of the Penicillium genus elucidates a diverse pangenome and 15 lateral gene transfer events.</title>
        <authorList>
            <person name="Petersen C."/>
            <person name="Sorensen T."/>
            <person name="Nielsen M.R."/>
            <person name="Sondergaard T.E."/>
            <person name="Sorensen J.L."/>
            <person name="Fitzpatrick D.A."/>
            <person name="Frisvad J.C."/>
            <person name="Nielsen K.L."/>
        </authorList>
    </citation>
    <scope>NUCLEOTIDE SEQUENCE</scope>
    <source>
        <strain evidence="1">IBT 3081</strain>
    </source>
</reference>
<dbReference type="AlphaFoldDB" id="A0A9W9V9X0"/>
<dbReference type="RefSeq" id="XP_056580319.1">
    <property type="nucleotide sequence ID" value="XM_056724069.1"/>
</dbReference>
<dbReference type="OrthoDB" id="428577at2759"/>
<name>A0A9W9V9X0_9EURO</name>
<dbReference type="Proteomes" id="UP001147752">
    <property type="component" value="Unassembled WGS sequence"/>
</dbReference>
<reference evidence="1" key="1">
    <citation type="submission" date="2022-12" db="EMBL/GenBank/DDBJ databases">
        <authorList>
            <person name="Petersen C."/>
        </authorList>
    </citation>
    <scope>NUCLEOTIDE SEQUENCE</scope>
    <source>
        <strain evidence="1">IBT 3081</strain>
    </source>
</reference>
<proteinExistence type="predicted"/>
<evidence type="ECO:0000313" key="1">
    <source>
        <dbReference type="EMBL" id="KAJ5374333.1"/>
    </source>
</evidence>